<dbReference type="PROSITE" id="PS50294">
    <property type="entry name" value="WD_REPEATS_REGION"/>
    <property type="match status" value="1"/>
</dbReference>
<keyword evidence="3" id="KW-0677">Repeat</keyword>
<sequence length="133" mass="15089">MDLLGHKDNVKCGECFPTNTEMFVTGSYDHTVKLWDVKVEYKISDITHSMKFTAPLMSIGVSSDCMTTAIGTSNGIIFGGRKMKGNEEQCGLEDLLGLGSVEEPQRRVLRPTYFRYFYKSQGEKPNEDDYIIW</sequence>
<protein>
    <submittedName>
        <fullName evidence="6">Uncharacterized protein</fullName>
    </submittedName>
</protein>
<dbReference type="Gene3D" id="2.130.10.10">
    <property type="entry name" value="YVTN repeat-like/Quinoprotein amine dehydrogenase"/>
    <property type="match status" value="1"/>
</dbReference>
<evidence type="ECO:0000256" key="1">
    <source>
        <dbReference type="ARBA" id="ARBA00004604"/>
    </source>
</evidence>
<evidence type="ECO:0000256" key="5">
    <source>
        <dbReference type="PROSITE-ProRule" id="PRU00221"/>
    </source>
</evidence>
<dbReference type="PANTHER" id="PTHR19924">
    <property type="entry name" value="UTP15 U3 SMALL NUCLEOLAR RNA-ASSOCIATED PROTEIN 15 FAMILY MEMBER"/>
    <property type="match status" value="1"/>
</dbReference>
<keyword evidence="7" id="KW-1185">Reference proteome</keyword>
<feature type="repeat" description="WD" evidence="5">
    <location>
        <begin position="3"/>
        <end position="45"/>
    </location>
</feature>
<dbReference type="SUPFAM" id="SSF50978">
    <property type="entry name" value="WD40 repeat-like"/>
    <property type="match status" value="1"/>
</dbReference>
<evidence type="ECO:0000256" key="3">
    <source>
        <dbReference type="ARBA" id="ARBA00022737"/>
    </source>
</evidence>
<comment type="subcellular location">
    <subcellularLocation>
        <location evidence="1">Nucleus</location>
        <location evidence="1">Nucleolus</location>
    </subcellularLocation>
</comment>
<dbReference type="PANTHER" id="PTHR19924:SF26">
    <property type="entry name" value="U3 SMALL NUCLEOLAR RNA-ASSOCIATED PROTEIN 15 HOMOLOG"/>
    <property type="match status" value="1"/>
</dbReference>
<dbReference type="EMBL" id="JARPOI010000012">
    <property type="protein sequence ID" value="KAJ9166826.1"/>
    <property type="molecule type" value="Genomic_DNA"/>
</dbReference>
<keyword evidence="4" id="KW-0539">Nucleus</keyword>
<evidence type="ECO:0000256" key="4">
    <source>
        <dbReference type="ARBA" id="ARBA00023242"/>
    </source>
</evidence>
<proteinExistence type="predicted"/>
<keyword evidence="2 5" id="KW-0853">WD repeat</keyword>
<evidence type="ECO:0000313" key="7">
    <source>
        <dbReference type="Proteomes" id="UP001174677"/>
    </source>
</evidence>
<name>A0ABQ9LFW5_HEVBR</name>
<gene>
    <name evidence="6" type="ORF">P3X46_021523</name>
</gene>
<organism evidence="6 7">
    <name type="scientific">Hevea brasiliensis</name>
    <name type="common">Para rubber tree</name>
    <name type="synonym">Siphonia brasiliensis</name>
    <dbReference type="NCBI Taxonomy" id="3981"/>
    <lineage>
        <taxon>Eukaryota</taxon>
        <taxon>Viridiplantae</taxon>
        <taxon>Streptophyta</taxon>
        <taxon>Embryophyta</taxon>
        <taxon>Tracheophyta</taxon>
        <taxon>Spermatophyta</taxon>
        <taxon>Magnoliopsida</taxon>
        <taxon>eudicotyledons</taxon>
        <taxon>Gunneridae</taxon>
        <taxon>Pentapetalae</taxon>
        <taxon>rosids</taxon>
        <taxon>fabids</taxon>
        <taxon>Malpighiales</taxon>
        <taxon>Euphorbiaceae</taxon>
        <taxon>Crotonoideae</taxon>
        <taxon>Micrandreae</taxon>
        <taxon>Hevea</taxon>
    </lineage>
</organism>
<dbReference type="InterPro" id="IPR015943">
    <property type="entry name" value="WD40/YVTN_repeat-like_dom_sf"/>
</dbReference>
<accession>A0ABQ9LFW5</accession>
<evidence type="ECO:0000313" key="6">
    <source>
        <dbReference type="EMBL" id="KAJ9166826.1"/>
    </source>
</evidence>
<reference evidence="6 7" key="1">
    <citation type="journal article" date="2023" name="Plant Biotechnol. J.">
        <title>Chromosome-level wild Hevea brasiliensis genome provides new tools for genomic-assisted breeding and valuable loci to elevate rubber yield.</title>
        <authorList>
            <person name="Cheng H."/>
            <person name="Song X."/>
            <person name="Hu Y."/>
            <person name="Wu T."/>
            <person name="Yang Q."/>
            <person name="An Z."/>
            <person name="Feng S."/>
            <person name="Deng Z."/>
            <person name="Wu W."/>
            <person name="Zeng X."/>
            <person name="Tu M."/>
            <person name="Wang X."/>
            <person name="Huang H."/>
        </authorList>
    </citation>
    <scope>NUCLEOTIDE SEQUENCE [LARGE SCALE GENOMIC DNA]</scope>
    <source>
        <strain evidence="6">MT/VB/25A 57/8</strain>
    </source>
</reference>
<comment type="caution">
    <text evidence="6">The sequence shown here is derived from an EMBL/GenBank/DDBJ whole genome shotgun (WGS) entry which is preliminary data.</text>
</comment>
<dbReference type="PROSITE" id="PS50082">
    <property type="entry name" value="WD_REPEATS_2"/>
    <property type="match status" value="1"/>
</dbReference>
<evidence type="ECO:0000256" key="2">
    <source>
        <dbReference type="ARBA" id="ARBA00022574"/>
    </source>
</evidence>
<dbReference type="InterPro" id="IPR001680">
    <property type="entry name" value="WD40_rpt"/>
</dbReference>
<dbReference type="Pfam" id="PF00400">
    <property type="entry name" value="WD40"/>
    <property type="match status" value="1"/>
</dbReference>
<dbReference type="Proteomes" id="UP001174677">
    <property type="component" value="Chromosome 12"/>
</dbReference>
<dbReference type="InterPro" id="IPR036322">
    <property type="entry name" value="WD40_repeat_dom_sf"/>
</dbReference>